<feature type="non-terminal residue" evidence="2">
    <location>
        <position position="1"/>
    </location>
</feature>
<evidence type="ECO:0000313" key="3">
    <source>
        <dbReference type="Proteomes" id="UP000266188"/>
    </source>
</evidence>
<organism evidence="2 3">
    <name type="scientific">Aspergillus sclerotialis</name>
    <dbReference type="NCBI Taxonomy" id="2070753"/>
    <lineage>
        <taxon>Eukaryota</taxon>
        <taxon>Fungi</taxon>
        <taxon>Dikarya</taxon>
        <taxon>Ascomycota</taxon>
        <taxon>Pezizomycotina</taxon>
        <taxon>Eurotiomycetes</taxon>
        <taxon>Eurotiomycetidae</taxon>
        <taxon>Eurotiales</taxon>
        <taxon>Aspergillaceae</taxon>
        <taxon>Aspergillus</taxon>
        <taxon>Aspergillus subgen. Polypaecilum</taxon>
    </lineage>
</organism>
<name>A0A3A2Z0I6_9EURO</name>
<proteinExistence type="predicted"/>
<accession>A0A3A2Z0I6</accession>
<comment type="caution">
    <text evidence="2">The sequence shown here is derived from an EMBL/GenBank/DDBJ whole genome shotgun (WGS) entry which is preliminary data.</text>
</comment>
<evidence type="ECO:0000256" key="1">
    <source>
        <dbReference type="SAM" id="MobiDB-lite"/>
    </source>
</evidence>
<dbReference type="EMBL" id="MVGC01003497">
    <property type="protein sequence ID" value="RJE16632.1"/>
    <property type="molecule type" value="Genomic_DNA"/>
</dbReference>
<protein>
    <submittedName>
        <fullName evidence="2">Uncharacterized protein</fullName>
    </submittedName>
</protein>
<reference evidence="3" key="1">
    <citation type="submission" date="2017-02" db="EMBL/GenBank/DDBJ databases">
        <authorList>
            <person name="Tafer H."/>
            <person name="Lopandic K."/>
        </authorList>
    </citation>
    <scope>NUCLEOTIDE SEQUENCE [LARGE SCALE GENOMIC DNA]</scope>
    <source>
        <strain evidence="3">CBS 366.77</strain>
    </source>
</reference>
<sequence length="93" mass="10802">PQQQARQLKTGPGSRATSRRPPRGRTAPSWTSTWRQAVHRVLRTRDHVQRSHQRRCRLRPSTLERHNRFASTYRPSDRPDGYLSNSGEEPMGS</sequence>
<feature type="region of interest" description="Disordered" evidence="1">
    <location>
        <begin position="1"/>
        <end position="93"/>
    </location>
</feature>
<dbReference type="AlphaFoldDB" id="A0A3A2Z0I6"/>
<evidence type="ECO:0000313" key="2">
    <source>
        <dbReference type="EMBL" id="RJE16632.1"/>
    </source>
</evidence>
<gene>
    <name evidence="2" type="ORF">PHISCL_11031</name>
</gene>
<keyword evidence="3" id="KW-1185">Reference proteome</keyword>
<feature type="non-terminal residue" evidence="2">
    <location>
        <position position="93"/>
    </location>
</feature>
<dbReference type="Proteomes" id="UP000266188">
    <property type="component" value="Unassembled WGS sequence"/>
</dbReference>